<reference evidence="9 10" key="1">
    <citation type="submission" date="2015-05" db="EMBL/GenBank/DDBJ databases">
        <authorList>
            <person name="Wang D.B."/>
            <person name="Wang M."/>
        </authorList>
    </citation>
    <scope>NUCLEOTIDE SEQUENCE [LARGE SCALE GENOMIC DNA]</scope>
    <source>
        <strain evidence="9">VL1</strain>
    </source>
</reference>
<keyword evidence="10" id="KW-1185">Reference proteome</keyword>
<keyword evidence="4" id="KW-0653">Protein transport</keyword>
<accession>A0A0G4MIG3</accession>
<dbReference type="EMBL" id="CVQH01022750">
    <property type="protein sequence ID" value="CRK33942.1"/>
    <property type="molecule type" value="Genomic_DNA"/>
</dbReference>
<evidence type="ECO:0000256" key="5">
    <source>
        <dbReference type="ARBA" id="ARBA00023128"/>
    </source>
</evidence>
<dbReference type="AlphaFoldDB" id="A0A0G4MIG3"/>
<evidence type="ECO:0000256" key="1">
    <source>
        <dbReference type="ARBA" id="ARBA00004294"/>
    </source>
</evidence>
<evidence type="ECO:0000259" key="8">
    <source>
        <dbReference type="Pfam" id="PF10568"/>
    </source>
</evidence>
<feature type="region of interest" description="Disordered" evidence="7">
    <location>
        <begin position="230"/>
        <end position="255"/>
    </location>
</feature>
<feature type="domain" description="Mitochondrial outer membrane transport complex Sam37/metaxin N-terminal" evidence="8">
    <location>
        <begin position="30"/>
        <end position="153"/>
    </location>
</feature>
<dbReference type="GO" id="GO:0001401">
    <property type="term" value="C:SAM complex"/>
    <property type="evidence" value="ECO:0007669"/>
    <property type="project" value="InterPro"/>
</dbReference>
<evidence type="ECO:0000256" key="6">
    <source>
        <dbReference type="ARBA" id="ARBA00023136"/>
    </source>
</evidence>
<dbReference type="InterPro" id="IPR019564">
    <property type="entry name" value="Sam37/metaxin_N"/>
</dbReference>
<evidence type="ECO:0000313" key="10">
    <source>
        <dbReference type="Proteomes" id="UP000044602"/>
    </source>
</evidence>
<evidence type="ECO:0000256" key="3">
    <source>
        <dbReference type="ARBA" id="ARBA00022787"/>
    </source>
</evidence>
<keyword evidence="2" id="KW-0813">Transport</keyword>
<dbReference type="Proteomes" id="UP000044602">
    <property type="component" value="Unassembled WGS sequence"/>
</dbReference>
<sequence length="440" mass="46273">RDVILPTSMPSFELHVWGPAFGLPSIDAECIAAIAYLHKALPSAEWTLIPSSDPSVTAAHRLPALHSTTTDTWSSGYAAIAAQLAQTPYSLDASLKPAQAADVAAYSSYLTTRLAPLLDISLHALPRNWAQTTRPAYSTILPFPLTWTLPTALHAAALDRSAPYLAGLTLPDEDSDDKETTSALDAALKHIPAPRKKSPLEDLAPTEAATIRLHALALDALAPLNALRAEGEESPGTRLRLSPSSSSSADPDTPPTSLDCLALGYLSLIRRAPVPHDFLRKALEANFPTLARMTADLAETCLTAPGPLPWAPDSATPTLAQTLSRFAADVLRVTPVAGPYFVGEARRRAEDPESGAAVVAARALGLLAVGSAVAYGAWTYRGMAPFGLKKQAWARPVGGRLGHFGALGAMLDFSLGGAPDAWSQGEGASHAIVEAEVDVE</sequence>
<name>A0A0G4MIG3_VERLO</name>
<keyword evidence="5" id="KW-0496">Mitochondrion</keyword>
<evidence type="ECO:0000256" key="4">
    <source>
        <dbReference type="ARBA" id="ARBA00022927"/>
    </source>
</evidence>
<dbReference type="GO" id="GO:0015031">
    <property type="term" value="P:protein transport"/>
    <property type="evidence" value="ECO:0007669"/>
    <property type="project" value="UniProtKB-KW"/>
</dbReference>
<dbReference type="GO" id="GO:0007005">
    <property type="term" value="P:mitochondrion organization"/>
    <property type="evidence" value="ECO:0007669"/>
    <property type="project" value="TreeGrafter"/>
</dbReference>
<gene>
    <name evidence="9" type="ORF">BN1708_006207</name>
</gene>
<dbReference type="PANTHER" id="PTHR12289:SF41">
    <property type="entry name" value="FAILED AXON CONNECTIONS-RELATED"/>
    <property type="match status" value="1"/>
</dbReference>
<feature type="non-terminal residue" evidence="9">
    <location>
        <position position="1"/>
    </location>
</feature>
<protein>
    <recommendedName>
        <fullName evidence="8">Mitochondrial outer membrane transport complex Sam37/metaxin N-terminal domain-containing protein</fullName>
    </recommendedName>
</protein>
<comment type="subcellular location">
    <subcellularLocation>
        <location evidence="1">Mitochondrion outer membrane</location>
    </subcellularLocation>
</comment>
<proteinExistence type="predicted"/>
<dbReference type="InterPro" id="IPR050931">
    <property type="entry name" value="Mito_Protein_Transport_Metaxin"/>
</dbReference>
<dbReference type="STRING" id="100787.A0A0G4MIG3"/>
<evidence type="ECO:0000313" key="9">
    <source>
        <dbReference type="EMBL" id="CRK33942.1"/>
    </source>
</evidence>
<dbReference type="PANTHER" id="PTHR12289">
    <property type="entry name" value="METAXIN RELATED"/>
    <property type="match status" value="1"/>
</dbReference>
<evidence type="ECO:0000256" key="7">
    <source>
        <dbReference type="SAM" id="MobiDB-lite"/>
    </source>
</evidence>
<dbReference type="Pfam" id="PF10568">
    <property type="entry name" value="Tom37"/>
    <property type="match status" value="1"/>
</dbReference>
<organism evidence="9 10">
    <name type="scientific">Verticillium longisporum</name>
    <name type="common">Verticillium dahliae var. longisporum</name>
    <dbReference type="NCBI Taxonomy" id="100787"/>
    <lineage>
        <taxon>Eukaryota</taxon>
        <taxon>Fungi</taxon>
        <taxon>Dikarya</taxon>
        <taxon>Ascomycota</taxon>
        <taxon>Pezizomycotina</taxon>
        <taxon>Sordariomycetes</taxon>
        <taxon>Hypocreomycetidae</taxon>
        <taxon>Glomerellales</taxon>
        <taxon>Plectosphaerellaceae</taxon>
        <taxon>Verticillium</taxon>
    </lineage>
</organism>
<dbReference type="CDD" id="cd03078">
    <property type="entry name" value="GST_N_Metaxin1_like"/>
    <property type="match status" value="1"/>
</dbReference>
<keyword evidence="6" id="KW-0472">Membrane</keyword>
<keyword evidence="3" id="KW-1000">Mitochondrion outer membrane</keyword>
<evidence type="ECO:0000256" key="2">
    <source>
        <dbReference type="ARBA" id="ARBA00022448"/>
    </source>
</evidence>